<dbReference type="EMBL" id="LAZR01034533">
    <property type="protein sequence ID" value="KKL45038.1"/>
    <property type="molecule type" value="Genomic_DNA"/>
</dbReference>
<accession>A0A0F9C6T9</accession>
<dbReference type="AlphaFoldDB" id="A0A0F9C6T9"/>
<protein>
    <submittedName>
        <fullName evidence="1">Uncharacterized protein</fullName>
    </submittedName>
</protein>
<evidence type="ECO:0000313" key="1">
    <source>
        <dbReference type="EMBL" id="KKL45038.1"/>
    </source>
</evidence>
<comment type="caution">
    <text evidence="1">The sequence shown here is derived from an EMBL/GenBank/DDBJ whole genome shotgun (WGS) entry which is preliminary data.</text>
</comment>
<feature type="non-terminal residue" evidence="1">
    <location>
        <position position="135"/>
    </location>
</feature>
<dbReference type="InterPro" id="IPR011101">
    <property type="entry name" value="DUF5131"/>
</dbReference>
<dbReference type="Pfam" id="PF07505">
    <property type="entry name" value="DUF5131"/>
    <property type="match status" value="1"/>
</dbReference>
<reference evidence="1" key="1">
    <citation type="journal article" date="2015" name="Nature">
        <title>Complex archaea that bridge the gap between prokaryotes and eukaryotes.</title>
        <authorList>
            <person name="Spang A."/>
            <person name="Saw J.H."/>
            <person name="Jorgensen S.L."/>
            <person name="Zaremba-Niedzwiedzka K."/>
            <person name="Martijn J."/>
            <person name="Lind A.E."/>
            <person name="van Eijk R."/>
            <person name="Schleper C."/>
            <person name="Guy L."/>
            <person name="Ettema T.J."/>
        </authorList>
    </citation>
    <scope>NUCLEOTIDE SEQUENCE</scope>
</reference>
<gene>
    <name evidence="1" type="ORF">LCGC14_2359710</name>
</gene>
<name>A0A0F9C6T9_9ZZZZ</name>
<organism evidence="1">
    <name type="scientific">marine sediment metagenome</name>
    <dbReference type="NCBI Taxonomy" id="412755"/>
    <lineage>
        <taxon>unclassified sequences</taxon>
        <taxon>metagenomes</taxon>
        <taxon>ecological metagenomes</taxon>
    </lineage>
</organism>
<sequence>MNKTQIEWVKNPDGTLGYTWNPITGCLNHVNGMCKGGGFPCYAYRLANGRLRERYLANKNRATLTLLKDVGAHNDDPFYSRFWPERMDDFNNLFAINEPNFSRRLPKKPRGIFVCDMSDLFGMGIPEKWTRDVLD</sequence>
<proteinExistence type="predicted"/>